<dbReference type="CDD" id="cd03784">
    <property type="entry name" value="GT1_Gtf-like"/>
    <property type="match status" value="1"/>
</dbReference>
<accession>A0A2P8I2M7</accession>
<dbReference type="Pfam" id="PF21036">
    <property type="entry name" value="EryCIII-like_N"/>
    <property type="match status" value="1"/>
</dbReference>
<evidence type="ECO:0000259" key="4">
    <source>
        <dbReference type="Pfam" id="PF06722"/>
    </source>
</evidence>
<dbReference type="InterPro" id="IPR010610">
    <property type="entry name" value="EryCIII-like_C"/>
</dbReference>
<proteinExistence type="inferred from homology"/>
<gene>
    <name evidence="6" type="ORF">B0I31_112175</name>
</gene>
<dbReference type="SUPFAM" id="SSF53756">
    <property type="entry name" value="UDP-Glycosyltransferase/glycogen phosphorylase"/>
    <property type="match status" value="1"/>
</dbReference>
<evidence type="ECO:0000256" key="3">
    <source>
        <dbReference type="ARBA" id="ARBA00022679"/>
    </source>
</evidence>
<dbReference type="Gene3D" id="3.40.50.2000">
    <property type="entry name" value="Glycogen Phosphorylase B"/>
    <property type="match status" value="2"/>
</dbReference>
<reference evidence="6 7" key="1">
    <citation type="submission" date="2018-03" db="EMBL/GenBank/DDBJ databases">
        <title>Genomic Encyclopedia of Type Strains, Phase III (KMG-III): the genomes of soil and plant-associated and newly described type strains.</title>
        <authorList>
            <person name="Whitman W."/>
        </authorList>
    </citation>
    <scope>NUCLEOTIDE SEQUENCE [LARGE SCALE GENOMIC DNA]</scope>
    <source>
        <strain evidence="6 7">CGMCC 4.7097</strain>
    </source>
</reference>
<protein>
    <submittedName>
        <fullName evidence="6">UDP:flavonoid glycosyltransferase YjiC (YdhE family)</fullName>
    </submittedName>
</protein>
<feature type="domain" description="Erythromycin biosynthesis protein CIII-like N-terminal" evidence="5">
    <location>
        <begin position="22"/>
        <end position="228"/>
    </location>
</feature>
<keyword evidence="2" id="KW-0328">Glycosyltransferase</keyword>
<evidence type="ECO:0000313" key="7">
    <source>
        <dbReference type="Proteomes" id="UP000241118"/>
    </source>
</evidence>
<dbReference type="InterPro" id="IPR050426">
    <property type="entry name" value="Glycosyltransferase_28"/>
</dbReference>
<keyword evidence="7" id="KW-1185">Reference proteome</keyword>
<dbReference type="EMBL" id="PYAX01000012">
    <property type="protein sequence ID" value="PSL52706.1"/>
    <property type="molecule type" value="Genomic_DNA"/>
</dbReference>
<comment type="caution">
    <text evidence="6">The sequence shown here is derived from an EMBL/GenBank/DDBJ whole genome shotgun (WGS) entry which is preliminary data.</text>
</comment>
<organism evidence="6 7">
    <name type="scientific">Saccharothrix carnea</name>
    <dbReference type="NCBI Taxonomy" id="1280637"/>
    <lineage>
        <taxon>Bacteria</taxon>
        <taxon>Bacillati</taxon>
        <taxon>Actinomycetota</taxon>
        <taxon>Actinomycetes</taxon>
        <taxon>Pseudonocardiales</taxon>
        <taxon>Pseudonocardiaceae</taxon>
        <taxon>Saccharothrix</taxon>
    </lineage>
</organism>
<dbReference type="InterPro" id="IPR048284">
    <property type="entry name" value="EryCIII-like_N"/>
</dbReference>
<evidence type="ECO:0000313" key="6">
    <source>
        <dbReference type="EMBL" id="PSL52706.1"/>
    </source>
</evidence>
<comment type="similarity">
    <text evidence="1">Belongs to the glycosyltransferase 28 family.</text>
</comment>
<name>A0A2P8I2M7_SACCR</name>
<sequence length="389" mass="41179">MRVLFTMSPGLDHVYPAIGLAWALRTAGHDVLFATSGESVGAAVQAGFPVVDVSPGAQARFDAIFPRVGPREVRAKAMRERGLAMVDSQATPEIILKKFGEVSAVMAERTLEVAKDWRPDLVVYSRLQGAGLLAARALDVPAVEHGFSFLREGDMPARFLPHLAGLFERFGVPVELPSVTSVYIAPEHMMHGRGEGLTMRFVPYHGGGELPGWLVEPKRRPRVCVTLGTTVPHVAGVGSLEGLLGAIDGVDAEFVLALGDDPELDGFGTLPDNVRVVGWTPLSTLLRSCDGIVHHGGSGTTLASAHAGVPQLVMPHGADNWINAAMIERCGLGMSREPQDVDRTVVEALLHDADLAASVATAAADLAAQPGPDALVPRLVDLTRTTTSV</sequence>
<evidence type="ECO:0000256" key="1">
    <source>
        <dbReference type="ARBA" id="ARBA00006962"/>
    </source>
</evidence>
<dbReference type="OrthoDB" id="5488434at2"/>
<dbReference type="PANTHER" id="PTHR48050">
    <property type="entry name" value="STEROL 3-BETA-GLUCOSYLTRANSFERASE"/>
    <property type="match status" value="1"/>
</dbReference>
<dbReference type="AlphaFoldDB" id="A0A2P8I2M7"/>
<dbReference type="RefSeq" id="WP_106618869.1">
    <property type="nucleotide sequence ID" value="NZ_PYAX01000012.1"/>
</dbReference>
<feature type="domain" description="Erythromycin biosynthesis protein CIII-like C-terminal" evidence="4">
    <location>
        <begin position="243"/>
        <end position="382"/>
    </location>
</feature>
<dbReference type="GO" id="GO:0016758">
    <property type="term" value="F:hexosyltransferase activity"/>
    <property type="evidence" value="ECO:0007669"/>
    <property type="project" value="UniProtKB-ARBA"/>
</dbReference>
<dbReference type="GO" id="GO:0017000">
    <property type="term" value="P:antibiotic biosynthetic process"/>
    <property type="evidence" value="ECO:0007669"/>
    <property type="project" value="UniProtKB-ARBA"/>
</dbReference>
<keyword evidence="3 6" id="KW-0808">Transferase</keyword>
<dbReference type="Pfam" id="PF06722">
    <property type="entry name" value="EryCIII-like_C"/>
    <property type="match status" value="1"/>
</dbReference>
<evidence type="ECO:0000256" key="2">
    <source>
        <dbReference type="ARBA" id="ARBA00022676"/>
    </source>
</evidence>
<dbReference type="GO" id="GO:0008194">
    <property type="term" value="F:UDP-glycosyltransferase activity"/>
    <property type="evidence" value="ECO:0007669"/>
    <property type="project" value="InterPro"/>
</dbReference>
<dbReference type="Proteomes" id="UP000241118">
    <property type="component" value="Unassembled WGS sequence"/>
</dbReference>
<evidence type="ECO:0000259" key="5">
    <source>
        <dbReference type="Pfam" id="PF21036"/>
    </source>
</evidence>
<dbReference type="InterPro" id="IPR002213">
    <property type="entry name" value="UDP_glucos_trans"/>
</dbReference>
<dbReference type="FunFam" id="3.40.50.2000:FF:000072">
    <property type="entry name" value="Glycosyl transferase"/>
    <property type="match status" value="1"/>
</dbReference>
<dbReference type="PANTHER" id="PTHR48050:SF13">
    <property type="entry name" value="STEROL 3-BETA-GLUCOSYLTRANSFERASE UGT80A2"/>
    <property type="match status" value="1"/>
</dbReference>